<geneLocation type="plasmid" evidence="1">
    <name>pRGRH0636</name>
</geneLocation>
<dbReference type="EMBL" id="LN853262">
    <property type="protein sequence ID" value="CRY95479.1"/>
    <property type="molecule type" value="Genomic_DNA"/>
</dbReference>
<protein>
    <submittedName>
        <fullName evidence="1">Uncharacterized protein</fullName>
    </submittedName>
</protein>
<evidence type="ECO:0000313" key="1">
    <source>
        <dbReference type="EMBL" id="CRY95479.1"/>
    </source>
</evidence>
<sequence length="97" mass="10660">MIKLEGTIINVFTQQGGKDKKTGEAFADRDKIQLLGEFELPNGDKKNELIDLTVENGKEYEGLKNKRVSIPCGALASGRNVIFYVAKGATPKLLHQV</sequence>
<proteinExistence type="predicted"/>
<dbReference type="AlphaFoldDB" id="A0A0H5Q239"/>
<accession>A0A0H5Q239</accession>
<keyword evidence="1" id="KW-0614">Plasmid</keyword>
<reference evidence="1" key="1">
    <citation type="submission" date="2015-06" db="EMBL/GenBank/DDBJ databases">
        <authorList>
            <person name="Joergensen T."/>
        </authorList>
    </citation>
    <scope>NUCLEOTIDE SEQUENCE</scope>
    <source>
        <plasmid evidence="1">pRGRH0636</plasmid>
    </source>
</reference>
<reference evidence="1" key="2">
    <citation type="submission" date="2015-07" db="EMBL/GenBank/DDBJ databases">
        <title>Plasmids, circular viruses and viroids from rat gut.</title>
        <authorList>
            <person name="Jorgensen T.J."/>
            <person name="Hansen M.A."/>
            <person name="Xu Z."/>
            <person name="Tabak M.A."/>
            <person name="Sorensen S.J."/>
            <person name="Hansen L.H."/>
        </authorList>
    </citation>
    <scope>NUCLEOTIDE SEQUENCE</scope>
    <source>
        <plasmid evidence="1">pRGRH0636</plasmid>
    </source>
</reference>
<name>A0A0H5Q239_9ZZZZ</name>
<organism evidence="1">
    <name type="scientific">uncultured prokaryote</name>
    <dbReference type="NCBI Taxonomy" id="198431"/>
    <lineage>
        <taxon>unclassified sequences</taxon>
        <taxon>environmental samples</taxon>
    </lineage>
</organism>